<evidence type="ECO:0000259" key="13">
    <source>
        <dbReference type="SMART" id="SM01086"/>
    </source>
</evidence>
<comment type="caution">
    <text evidence="14">The sequence shown here is derived from an EMBL/GenBank/DDBJ whole genome shotgun (WGS) entry which is preliminary data.</text>
</comment>
<dbReference type="NCBIfam" id="TIGR00390">
    <property type="entry name" value="hslU"/>
    <property type="match status" value="1"/>
</dbReference>
<keyword evidence="9" id="KW-0496">Mitochondrion</keyword>
<dbReference type="NCBIfam" id="NF003544">
    <property type="entry name" value="PRK05201.1"/>
    <property type="match status" value="1"/>
</dbReference>
<keyword evidence="10" id="KW-0143">Chaperone</keyword>
<dbReference type="SMART" id="SM00382">
    <property type="entry name" value="AAA"/>
    <property type="match status" value="1"/>
</dbReference>
<keyword evidence="6" id="KW-0808">Transferase</keyword>
<dbReference type="InterPro" id="IPR038375">
    <property type="entry name" value="NDUFAF7_sf"/>
</dbReference>
<comment type="similarity">
    <text evidence="3">Belongs to the ClpX chaperone family. HslU subfamily.</text>
</comment>
<dbReference type="Pfam" id="PF02636">
    <property type="entry name" value="Methyltransf_28"/>
    <property type="match status" value="1"/>
</dbReference>
<dbReference type="InterPro" id="IPR004491">
    <property type="entry name" value="HslU"/>
</dbReference>
<evidence type="ECO:0000256" key="5">
    <source>
        <dbReference type="ARBA" id="ARBA00022603"/>
    </source>
</evidence>
<dbReference type="GO" id="GO:0016887">
    <property type="term" value="F:ATP hydrolysis activity"/>
    <property type="evidence" value="ECO:0007669"/>
    <property type="project" value="InterPro"/>
</dbReference>
<dbReference type="EC" id="2.1.1.320" evidence="4"/>
<evidence type="ECO:0000256" key="2">
    <source>
        <dbReference type="ARBA" id="ARBA00005891"/>
    </source>
</evidence>
<keyword evidence="8" id="KW-0067">ATP-binding</keyword>
<keyword evidence="7" id="KW-0547">Nucleotide-binding</keyword>
<dbReference type="GO" id="GO:0005739">
    <property type="term" value="C:mitochondrion"/>
    <property type="evidence" value="ECO:0007669"/>
    <property type="project" value="UniProtKB-SubCell"/>
</dbReference>
<dbReference type="GO" id="GO:0008233">
    <property type="term" value="F:peptidase activity"/>
    <property type="evidence" value="ECO:0007669"/>
    <property type="project" value="InterPro"/>
</dbReference>
<evidence type="ECO:0000256" key="6">
    <source>
        <dbReference type="ARBA" id="ARBA00022679"/>
    </source>
</evidence>
<evidence type="ECO:0000256" key="3">
    <source>
        <dbReference type="ARBA" id="ARBA00009771"/>
    </source>
</evidence>
<dbReference type="InterPro" id="IPR003959">
    <property type="entry name" value="ATPase_AAA_core"/>
</dbReference>
<dbReference type="GO" id="GO:0032981">
    <property type="term" value="P:mitochondrial respiratory chain complex I assembly"/>
    <property type="evidence" value="ECO:0007669"/>
    <property type="project" value="TreeGrafter"/>
</dbReference>
<dbReference type="InterPro" id="IPR003593">
    <property type="entry name" value="AAA+_ATPase"/>
</dbReference>
<evidence type="ECO:0000313" key="14">
    <source>
        <dbReference type="EMBL" id="KAK9846513.1"/>
    </source>
</evidence>
<dbReference type="InterPro" id="IPR003788">
    <property type="entry name" value="NDUFAF7"/>
</dbReference>
<dbReference type="EMBL" id="JALJOU010000001">
    <property type="protein sequence ID" value="KAK9846513.1"/>
    <property type="molecule type" value="Genomic_DNA"/>
</dbReference>
<evidence type="ECO:0000313" key="15">
    <source>
        <dbReference type="Proteomes" id="UP001445335"/>
    </source>
</evidence>
<dbReference type="PANTHER" id="PTHR12049">
    <property type="entry name" value="PROTEIN ARGININE METHYLTRANSFERASE NDUFAF7, MITOCHONDRIAL"/>
    <property type="match status" value="1"/>
</dbReference>
<evidence type="ECO:0000256" key="4">
    <source>
        <dbReference type="ARBA" id="ARBA00011935"/>
    </source>
</evidence>
<dbReference type="Gene3D" id="3.40.50.300">
    <property type="entry name" value="P-loop containing nucleotide triphosphate hydrolases"/>
    <property type="match status" value="2"/>
</dbReference>
<dbReference type="SUPFAM" id="SSF53335">
    <property type="entry name" value="S-adenosyl-L-methionine-dependent methyltransferases"/>
    <property type="match status" value="1"/>
</dbReference>
<dbReference type="AlphaFoldDB" id="A0AAW1SLP4"/>
<accession>A0AAW1SLP4</accession>
<feature type="domain" description="AAA+ ATPase" evidence="12">
    <location>
        <begin position="435"/>
        <end position="716"/>
    </location>
</feature>
<dbReference type="GO" id="GO:0032259">
    <property type="term" value="P:methylation"/>
    <property type="evidence" value="ECO:0007669"/>
    <property type="project" value="UniProtKB-KW"/>
</dbReference>
<dbReference type="SMART" id="SM01086">
    <property type="entry name" value="ClpB_D2-small"/>
    <property type="match status" value="1"/>
</dbReference>
<reference evidence="14 15" key="1">
    <citation type="journal article" date="2024" name="Nat. Commun.">
        <title>Phylogenomics reveals the evolutionary origins of lichenization in chlorophyte algae.</title>
        <authorList>
            <person name="Puginier C."/>
            <person name="Libourel C."/>
            <person name="Otte J."/>
            <person name="Skaloud P."/>
            <person name="Haon M."/>
            <person name="Grisel S."/>
            <person name="Petersen M."/>
            <person name="Berrin J.G."/>
            <person name="Delaux P.M."/>
            <person name="Dal Grande F."/>
            <person name="Keller J."/>
        </authorList>
    </citation>
    <scope>NUCLEOTIDE SEQUENCE [LARGE SCALE GENOMIC DNA]</scope>
    <source>
        <strain evidence="14 15">SAG 245.80</strain>
    </source>
</reference>
<dbReference type="SUPFAM" id="SSF52540">
    <property type="entry name" value="P-loop containing nucleoside triphosphate hydrolases"/>
    <property type="match status" value="1"/>
</dbReference>
<keyword evidence="15" id="KW-1185">Reference proteome</keyword>
<dbReference type="GO" id="GO:0009376">
    <property type="term" value="C:HslUV protease complex"/>
    <property type="evidence" value="ECO:0007669"/>
    <property type="project" value="InterPro"/>
</dbReference>
<evidence type="ECO:0000256" key="9">
    <source>
        <dbReference type="ARBA" id="ARBA00023128"/>
    </source>
</evidence>
<dbReference type="InterPro" id="IPR019489">
    <property type="entry name" value="Clp_ATPase_C"/>
</dbReference>
<evidence type="ECO:0000259" key="12">
    <source>
        <dbReference type="SMART" id="SM00382"/>
    </source>
</evidence>
<organism evidence="14 15">
    <name type="scientific">Elliptochloris bilobata</name>
    <dbReference type="NCBI Taxonomy" id="381761"/>
    <lineage>
        <taxon>Eukaryota</taxon>
        <taxon>Viridiplantae</taxon>
        <taxon>Chlorophyta</taxon>
        <taxon>core chlorophytes</taxon>
        <taxon>Trebouxiophyceae</taxon>
        <taxon>Trebouxiophyceae incertae sedis</taxon>
        <taxon>Elliptochloris clade</taxon>
        <taxon>Elliptochloris</taxon>
    </lineage>
</organism>
<dbReference type="Proteomes" id="UP001445335">
    <property type="component" value="Unassembled WGS sequence"/>
</dbReference>
<gene>
    <name evidence="14" type="ORF">WJX81_005749</name>
</gene>
<dbReference type="Pfam" id="PF00004">
    <property type="entry name" value="AAA"/>
    <property type="match status" value="1"/>
</dbReference>
<comment type="catalytic activity">
    <reaction evidence="11">
        <text>L-arginyl-[protein] + 2 S-adenosyl-L-methionine = N(omega),N(omega)'-dimethyl-L-arginyl-[protein] + 2 S-adenosyl-L-homocysteine + 2 H(+)</text>
        <dbReference type="Rhea" id="RHEA:48108"/>
        <dbReference type="Rhea" id="RHEA-COMP:10532"/>
        <dbReference type="Rhea" id="RHEA-COMP:11992"/>
        <dbReference type="ChEBI" id="CHEBI:15378"/>
        <dbReference type="ChEBI" id="CHEBI:29965"/>
        <dbReference type="ChEBI" id="CHEBI:57856"/>
        <dbReference type="ChEBI" id="CHEBI:59789"/>
        <dbReference type="ChEBI" id="CHEBI:88221"/>
        <dbReference type="EC" id="2.1.1.320"/>
    </reaction>
</comment>
<name>A0AAW1SLP4_9CHLO</name>
<dbReference type="PANTHER" id="PTHR12049:SF7">
    <property type="entry name" value="PROTEIN ARGININE METHYLTRANSFERASE NDUFAF7, MITOCHONDRIAL"/>
    <property type="match status" value="1"/>
</dbReference>
<dbReference type="InterPro" id="IPR027417">
    <property type="entry name" value="P-loop_NTPase"/>
</dbReference>
<dbReference type="CDD" id="cd19498">
    <property type="entry name" value="RecA-like_HslU"/>
    <property type="match status" value="1"/>
</dbReference>
<dbReference type="GO" id="GO:0035243">
    <property type="term" value="F:protein-arginine omega-N symmetric methyltransferase activity"/>
    <property type="evidence" value="ECO:0007669"/>
    <property type="project" value="UniProtKB-EC"/>
</dbReference>
<dbReference type="GO" id="GO:0005524">
    <property type="term" value="F:ATP binding"/>
    <property type="evidence" value="ECO:0007669"/>
    <property type="project" value="UniProtKB-KW"/>
</dbReference>
<proteinExistence type="inferred from homology"/>
<evidence type="ECO:0000256" key="10">
    <source>
        <dbReference type="ARBA" id="ARBA00023186"/>
    </source>
</evidence>
<comment type="similarity">
    <text evidence="2">Belongs to the NDUFAF7 family.</text>
</comment>
<evidence type="ECO:0000256" key="11">
    <source>
        <dbReference type="ARBA" id="ARBA00048612"/>
    </source>
</evidence>
<dbReference type="InterPro" id="IPR029063">
    <property type="entry name" value="SAM-dependent_MTases_sf"/>
</dbReference>
<evidence type="ECO:0000256" key="1">
    <source>
        <dbReference type="ARBA" id="ARBA00004173"/>
    </source>
</evidence>
<dbReference type="Gene3D" id="1.10.8.60">
    <property type="match status" value="1"/>
</dbReference>
<comment type="subcellular location">
    <subcellularLocation>
        <location evidence="1">Mitochondrion</location>
    </subcellularLocation>
</comment>
<feature type="domain" description="Clp ATPase C-terminal" evidence="13">
    <location>
        <begin position="715"/>
        <end position="816"/>
    </location>
</feature>
<keyword evidence="5" id="KW-0489">Methyltransferase</keyword>
<dbReference type="Gene3D" id="3.40.50.12710">
    <property type="match status" value="1"/>
</dbReference>
<dbReference type="FunFam" id="3.40.50.300:FF:000220">
    <property type="entry name" value="ATP-dependent protease ATPase subunit HslU"/>
    <property type="match status" value="1"/>
</dbReference>
<dbReference type="Pfam" id="PF07724">
    <property type="entry name" value="AAA_2"/>
    <property type="match status" value="1"/>
</dbReference>
<evidence type="ECO:0000256" key="8">
    <source>
        <dbReference type="ARBA" id="ARBA00022840"/>
    </source>
</evidence>
<evidence type="ECO:0000256" key="7">
    <source>
        <dbReference type="ARBA" id="ARBA00022741"/>
    </source>
</evidence>
<sequence length="833" mass="90677">MARHLKGLIKYRGGPITLAEYISEVLVNPEHGYYVSRDAFGKDGDFTTSPEISQLMGEMVGIWAAAAWQAAGSPARVRLVELGPGRGTLMADLLRGTSSLRAFAAAVEVDLVEVSGVLRERQWRALQCQGSPPPAAEPAASVSGFSGCQVRWHRALDDVPTDCPAFIVAHEFLDALPVHQFQKTERGWCERLVDVATDGDARHLRLVLAPGPTPASRLLLPLRLAGLPPAQREALEEVEVGAQAMALASELARRVAAAGGGALVVDYGRDAPYAASLQALRRHAQVHPLESPGLADLSSRVDFSALRHAVERSGAAVACHGPMPQARFLAGLGAAARLEALLALADDAQADALLSGARRLLVGRWGRTCQTEQLLEARATSLDEDFDTELTPKQVVAKLDRYIVGQADAKRAVANALRNRWRRHRIDSPMKEEIVPKNILMIGPTGCGKTEIARRLAKLADAPFVKVEATKFTEVGFHGRDVDQIVRDLVDAAIIQTRARLRRRNRAAIAASVEERILDAVLGSESKDSTRESFRDLYRARAMEERKIKVEVAAARPSLGAAVEGLPSPAAMQHMLSTLEKAMARSQGGAQLRELTIAEARPLLEEAETERLVTSESVTREAVAAVEADGIVFIDEIDKIVINHELRYGADASSEGVQRDLLPIIEGSVVSTKYGNVATDHILFICSGAFHSCKPSDMLAELQGRLPIRVELKGLTKEDFIRILTEPENNMIRQQQALLATEGVDLHFTEDAIQEVARVAEEVNSSVDNIGARRLHTVLERILEDISFEAPERVREAAEGGSEGRLFMAVDKELVAERVGELLKKQDLSKYVL</sequence>
<protein>
    <recommendedName>
        <fullName evidence="4">type II protein arginine methyltransferase</fullName>
        <ecNumber evidence="4">2.1.1.320</ecNumber>
    </recommendedName>
</protein>